<evidence type="ECO:0000256" key="1">
    <source>
        <dbReference type="SAM" id="Phobius"/>
    </source>
</evidence>
<keyword evidence="1" id="KW-0472">Membrane</keyword>
<name>A0A3B0SFP3_9ZZZZ</name>
<proteinExistence type="predicted"/>
<dbReference type="EMBL" id="UOEF01000288">
    <property type="protein sequence ID" value="VAV99548.1"/>
    <property type="molecule type" value="Genomic_DNA"/>
</dbReference>
<protein>
    <submittedName>
        <fullName evidence="2">Uncharacterized protein</fullName>
    </submittedName>
</protein>
<keyword evidence="1" id="KW-1133">Transmembrane helix</keyword>
<organism evidence="2">
    <name type="scientific">hydrothermal vent metagenome</name>
    <dbReference type="NCBI Taxonomy" id="652676"/>
    <lineage>
        <taxon>unclassified sequences</taxon>
        <taxon>metagenomes</taxon>
        <taxon>ecological metagenomes</taxon>
    </lineage>
</organism>
<sequence length="40" mass="4287">FAIILPSGQSESGEAVVLFCVSLGFVVVHLFHLSLIRTSL</sequence>
<dbReference type="AlphaFoldDB" id="A0A3B0SFP3"/>
<feature type="non-terminal residue" evidence="2">
    <location>
        <position position="1"/>
    </location>
</feature>
<accession>A0A3B0SFP3</accession>
<keyword evidence="1" id="KW-0812">Transmembrane</keyword>
<gene>
    <name evidence="2" type="ORF">MNBD_ALPHA04-1732</name>
</gene>
<reference evidence="2" key="1">
    <citation type="submission" date="2018-06" db="EMBL/GenBank/DDBJ databases">
        <authorList>
            <person name="Zhirakovskaya E."/>
        </authorList>
    </citation>
    <scope>NUCLEOTIDE SEQUENCE</scope>
</reference>
<feature type="transmembrane region" description="Helical" evidence="1">
    <location>
        <begin position="15"/>
        <end position="36"/>
    </location>
</feature>
<evidence type="ECO:0000313" key="2">
    <source>
        <dbReference type="EMBL" id="VAV99548.1"/>
    </source>
</evidence>